<sequence length="359" mass="38983">MQLSEEFCAAVAAADPLGADRVLAALPEVNERGDLRRLAAILTELGEAAARAELFTLKDRLAAMRDLGMLLGSFKRHGTEPLAAVPAVEPLLLRLGDETDMVPRDTVFHYGAWNPSGGRQRMYTGAFEEGVLIESVRVSAMGLERSALELAALDCLDPADPQYAETLARATESFMVLPEQIGRVAELVPPAEFFIARLRPYMEDVAVGGQTFYGPAAAHVPLYLIDHLLWSSDRVDPEHAALQQGLLDYGLPEWGRLHRKRQGCESAVSQVVRALLAAGRETAPQLLASGHAVAELLRSLVVFRGRHLRLVRDAYTVESPYTTGSAGAAPEVVKLVLDLTRDCERQFAGPVSPADDPMP</sequence>
<dbReference type="Proteomes" id="UP000319103">
    <property type="component" value="Unassembled WGS sequence"/>
</dbReference>
<dbReference type="GO" id="GO:0020037">
    <property type="term" value="F:heme binding"/>
    <property type="evidence" value="ECO:0007669"/>
    <property type="project" value="InterPro"/>
</dbReference>
<accession>A0A540WC81</accession>
<evidence type="ECO:0000313" key="1">
    <source>
        <dbReference type="EMBL" id="TQF06655.1"/>
    </source>
</evidence>
<dbReference type="GO" id="GO:0046872">
    <property type="term" value="F:metal ion binding"/>
    <property type="evidence" value="ECO:0007669"/>
    <property type="project" value="InterPro"/>
</dbReference>
<dbReference type="InterPro" id="IPR015029">
    <property type="entry name" value="PrnB"/>
</dbReference>
<reference evidence="1 2" key="1">
    <citation type="submission" date="2019-06" db="EMBL/GenBank/DDBJ databases">
        <title>Description of Kitasatospora acidophila sp. nov. isolated from pine grove soil, and reclassification of Streptomyces novaecaesareae to Kitasatospora novaeceasareae comb. nov.</title>
        <authorList>
            <person name="Kim M.J."/>
        </authorList>
    </citation>
    <scope>NUCLEOTIDE SEQUENCE [LARGE SCALE GENOMIC DNA]</scope>
    <source>
        <strain evidence="1 2">MMS16-CNU292</strain>
    </source>
</reference>
<proteinExistence type="predicted"/>
<evidence type="ECO:0000313" key="2">
    <source>
        <dbReference type="Proteomes" id="UP000319103"/>
    </source>
</evidence>
<dbReference type="EMBL" id="VIGB01000003">
    <property type="protein sequence ID" value="TQF06655.1"/>
    <property type="molecule type" value="Genomic_DNA"/>
</dbReference>
<name>A0A540WC81_9ACTN</name>
<gene>
    <name evidence="1" type="ORF">E6W39_36250</name>
</gene>
<comment type="caution">
    <text evidence="1">The sequence shown here is derived from an EMBL/GenBank/DDBJ whole genome shotgun (WGS) entry which is preliminary data.</text>
</comment>
<dbReference type="Gene3D" id="1.20.58.1320">
    <property type="match status" value="1"/>
</dbReference>
<dbReference type="AlphaFoldDB" id="A0A540WC81"/>
<protein>
    <submittedName>
        <fullName evidence="1">DUF1864 family protein</fullName>
    </submittedName>
</protein>
<dbReference type="GO" id="GO:0019441">
    <property type="term" value="P:L-tryptophan catabolic process to kynurenine"/>
    <property type="evidence" value="ECO:0007669"/>
    <property type="project" value="InterPro"/>
</dbReference>
<dbReference type="SUPFAM" id="SSF140959">
    <property type="entry name" value="Indolic compounds 2,3-dioxygenase-like"/>
    <property type="match status" value="1"/>
</dbReference>
<dbReference type="Pfam" id="PF08933">
    <property type="entry name" value="PrnB"/>
    <property type="match status" value="1"/>
</dbReference>
<dbReference type="Gene3D" id="1.20.58.480">
    <property type="match status" value="1"/>
</dbReference>
<dbReference type="OrthoDB" id="918766at2"/>
<dbReference type="InterPro" id="IPR037217">
    <property type="entry name" value="Trp/Indoleamine_2_3_dOase-like"/>
</dbReference>
<organism evidence="1 2">
    <name type="scientific">Kitasatospora acidiphila</name>
    <dbReference type="NCBI Taxonomy" id="2567942"/>
    <lineage>
        <taxon>Bacteria</taxon>
        <taxon>Bacillati</taxon>
        <taxon>Actinomycetota</taxon>
        <taxon>Actinomycetes</taxon>
        <taxon>Kitasatosporales</taxon>
        <taxon>Streptomycetaceae</taxon>
        <taxon>Kitasatospora</taxon>
    </lineage>
</organism>
<keyword evidence="2" id="KW-1185">Reference proteome</keyword>
<dbReference type="RefSeq" id="WP_141637068.1">
    <property type="nucleotide sequence ID" value="NZ_VIGB01000003.1"/>
</dbReference>